<evidence type="ECO:0000313" key="3">
    <source>
        <dbReference type="Proteomes" id="UP000254603"/>
    </source>
</evidence>
<dbReference type="AlphaFoldDB" id="A0A378XDD4"/>
<evidence type="ECO:0000313" key="2">
    <source>
        <dbReference type="EMBL" id="SUA52621.1"/>
    </source>
</evidence>
<dbReference type="SUPFAM" id="SSF53756">
    <property type="entry name" value="UDP-Glycosyltransferase/glycogen phosphorylase"/>
    <property type="match status" value="1"/>
</dbReference>
<dbReference type="OrthoDB" id="9793805at2"/>
<gene>
    <name evidence="1" type="ORF">I6G29_03990</name>
    <name evidence="2" type="ORF">NCTC11997_00850</name>
</gene>
<dbReference type="Proteomes" id="UP000594903">
    <property type="component" value="Chromosome"/>
</dbReference>
<dbReference type="NCBIfam" id="TIGR00661">
    <property type="entry name" value="MJ1255"/>
    <property type="match status" value="1"/>
</dbReference>
<proteinExistence type="predicted"/>
<dbReference type="EMBL" id="UGSB01000001">
    <property type="protein sequence ID" value="SUA52621.1"/>
    <property type="molecule type" value="Genomic_DNA"/>
</dbReference>
<evidence type="ECO:0000313" key="1">
    <source>
        <dbReference type="EMBL" id="QPT40746.1"/>
    </source>
</evidence>
<accession>A0A378XDD4</accession>
<dbReference type="Pfam" id="PF13528">
    <property type="entry name" value="Glyco_trans_1_3"/>
    <property type="match status" value="1"/>
</dbReference>
<organism evidence="2 3">
    <name type="scientific">Oligella ureolytica</name>
    <dbReference type="NCBI Taxonomy" id="90244"/>
    <lineage>
        <taxon>Bacteria</taxon>
        <taxon>Pseudomonadati</taxon>
        <taxon>Pseudomonadota</taxon>
        <taxon>Betaproteobacteria</taxon>
        <taxon>Burkholderiales</taxon>
        <taxon>Alcaligenaceae</taxon>
        <taxon>Oligella</taxon>
    </lineage>
</organism>
<reference evidence="1 4" key="2">
    <citation type="submission" date="2020-12" db="EMBL/GenBank/DDBJ databases">
        <title>FDA dAtabase for Regulatory Grade micrObial Sequences (FDA-ARGOS): Supporting development and validation of Infectious Disease Dx tests.</title>
        <authorList>
            <person name="Sproer C."/>
            <person name="Gronow S."/>
            <person name="Severitt S."/>
            <person name="Schroder I."/>
            <person name="Tallon L."/>
            <person name="Sadzewicz L."/>
            <person name="Zhao X."/>
            <person name="Boylan J."/>
            <person name="Ott S."/>
            <person name="Bowen H."/>
            <person name="Vavikolanu K."/>
            <person name="Mehta A."/>
            <person name="Aluvathingal J."/>
            <person name="Nadendla S."/>
            <person name="Lowell S."/>
            <person name="Myers T."/>
            <person name="Yan Y."/>
            <person name="Sichtig H."/>
        </authorList>
    </citation>
    <scope>NUCLEOTIDE SEQUENCE [LARGE SCALE GENOMIC DNA]</scope>
    <source>
        <strain evidence="1 4">FDAARGOS_872</strain>
    </source>
</reference>
<dbReference type="Proteomes" id="UP000254603">
    <property type="component" value="Unassembled WGS sequence"/>
</dbReference>
<dbReference type="InterPro" id="IPR005262">
    <property type="entry name" value="MJ1255-like"/>
</dbReference>
<protein>
    <recommendedName>
        <fullName evidence="5">Glycosyltransferase</fullName>
    </recommendedName>
</protein>
<dbReference type="STRING" id="1122619.GCA_000373745_00136"/>
<name>A0A378XDD4_9BURK</name>
<dbReference type="EMBL" id="CP065725">
    <property type="protein sequence ID" value="QPT40746.1"/>
    <property type="molecule type" value="Genomic_DNA"/>
</dbReference>
<evidence type="ECO:0000313" key="4">
    <source>
        <dbReference type="Proteomes" id="UP000594903"/>
    </source>
</evidence>
<keyword evidence="4" id="KW-1185">Reference proteome</keyword>
<sequence>MKILYGVQGTGNGHITRARVMLPALQAAGCEVDFIFSGRDQDAYFDMDMFGDYQAYKGFSFYSHQGSVDWFKTVTEASPVRYLTDLKDLNVKSYDLVLTDFEPLSAWAARLQGVPSIGLAHQYALCYPIPGTEKSPLLAPAIKSFAPAKYYLGVHWAAYNAPIIPPLISMNHEQATSEEDFIMVYLPFEDITTVVNWLQKIPQQQFIYYCQTDEAVQDKNVLLKPLSRTNFPNDLRACSGVICNTGFGLCSEAMVLGKKIYTKALAKQVEQYSNGRILEDLNRAVVFTEFETAPLEEWLARPNHPRAIFPSVAEEVAAWIAKQNYHNTQSLVDSLWAKSQHIQV</sequence>
<evidence type="ECO:0008006" key="5">
    <source>
        <dbReference type="Google" id="ProtNLM"/>
    </source>
</evidence>
<reference evidence="2 3" key="1">
    <citation type="submission" date="2018-06" db="EMBL/GenBank/DDBJ databases">
        <authorList>
            <consortium name="Pathogen Informatics"/>
            <person name="Doyle S."/>
        </authorList>
    </citation>
    <scope>NUCLEOTIDE SEQUENCE [LARGE SCALE GENOMIC DNA]</scope>
    <source>
        <strain evidence="2 3">NCTC11997</strain>
    </source>
</reference>
<dbReference type="RefSeq" id="WP_018573319.1">
    <property type="nucleotide sequence ID" value="NZ_CP065725.1"/>
</dbReference>